<dbReference type="EMBL" id="CM055098">
    <property type="protein sequence ID" value="KAJ7548619.1"/>
    <property type="molecule type" value="Genomic_DNA"/>
</dbReference>
<comment type="caution">
    <text evidence="1">The sequence shown here is derived from an EMBL/GenBank/DDBJ whole genome shotgun (WGS) entry which is preliminary data.</text>
</comment>
<evidence type="ECO:0000313" key="2">
    <source>
        <dbReference type="Proteomes" id="UP001162992"/>
    </source>
</evidence>
<proteinExistence type="predicted"/>
<organism evidence="1 2">
    <name type="scientific">Diphasiastrum complanatum</name>
    <name type="common">Issler's clubmoss</name>
    <name type="synonym">Lycopodium complanatum</name>
    <dbReference type="NCBI Taxonomy" id="34168"/>
    <lineage>
        <taxon>Eukaryota</taxon>
        <taxon>Viridiplantae</taxon>
        <taxon>Streptophyta</taxon>
        <taxon>Embryophyta</taxon>
        <taxon>Tracheophyta</taxon>
        <taxon>Lycopodiopsida</taxon>
        <taxon>Lycopodiales</taxon>
        <taxon>Lycopodiaceae</taxon>
        <taxon>Lycopodioideae</taxon>
        <taxon>Diphasiastrum</taxon>
    </lineage>
</organism>
<accession>A0ACC2D3B7</accession>
<gene>
    <name evidence="1" type="ORF">O6H91_07G019600</name>
</gene>
<name>A0ACC2D3B7_DIPCM</name>
<reference evidence="2" key="1">
    <citation type="journal article" date="2024" name="Proc. Natl. Acad. Sci. U.S.A.">
        <title>Extraordinary preservation of gene collinearity over three hundred million years revealed in homosporous lycophytes.</title>
        <authorList>
            <person name="Li C."/>
            <person name="Wickell D."/>
            <person name="Kuo L.Y."/>
            <person name="Chen X."/>
            <person name="Nie B."/>
            <person name="Liao X."/>
            <person name="Peng D."/>
            <person name="Ji J."/>
            <person name="Jenkins J."/>
            <person name="Williams M."/>
            <person name="Shu S."/>
            <person name="Plott C."/>
            <person name="Barry K."/>
            <person name="Rajasekar S."/>
            <person name="Grimwood J."/>
            <person name="Han X."/>
            <person name="Sun S."/>
            <person name="Hou Z."/>
            <person name="He W."/>
            <person name="Dai G."/>
            <person name="Sun C."/>
            <person name="Schmutz J."/>
            <person name="Leebens-Mack J.H."/>
            <person name="Li F.W."/>
            <person name="Wang L."/>
        </authorList>
    </citation>
    <scope>NUCLEOTIDE SEQUENCE [LARGE SCALE GENOMIC DNA]</scope>
    <source>
        <strain evidence="2">cv. PW_Plant_1</strain>
    </source>
</reference>
<protein>
    <submittedName>
        <fullName evidence="1">Uncharacterized protein</fullName>
    </submittedName>
</protein>
<keyword evidence="2" id="KW-1185">Reference proteome</keyword>
<evidence type="ECO:0000313" key="1">
    <source>
        <dbReference type="EMBL" id="KAJ7548619.1"/>
    </source>
</evidence>
<dbReference type="Proteomes" id="UP001162992">
    <property type="component" value="Chromosome 7"/>
</dbReference>
<sequence>MAKSKYEYVKSFELADHLLPHTWIVVRIDGRSFHRFSKDHQFKRPNDEQALRLMNECAKAVMEDISDIVFAYGVSDEYSFVFRKTSSLYERRSSKLMSILASLFASTYVMKWSQFFPDKKLQYAPCFDGRAVCYPTEAILLDYLAWRQVDCHINNQYNTCLWMLVEAGKSSEDAQKILKGTQADYKNELLYTQFGINYSTLPEIFRKGSSLFRRKEEEIVKFKDGLPIKRIRSKVVVEHCDIISQQFWEEHAYIIS</sequence>